<feature type="transmembrane region" description="Helical" evidence="1">
    <location>
        <begin position="28"/>
        <end position="48"/>
    </location>
</feature>
<dbReference type="PATRIC" id="fig|1294142.3.peg.496"/>
<keyword evidence="1" id="KW-0812">Transmembrane</keyword>
<proteinExistence type="predicted"/>
<organism evidence="2 3">
    <name type="scientific">Clostridium intestinale URNW</name>
    <dbReference type="NCBI Taxonomy" id="1294142"/>
    <lineage>
        <taxon>Bacteria</taxon>
        <taxon>Bacillati</taxon>
        <taxon>Bacillota</taxon>
        <taxon>Clostridia</taxon>
        <taxon>Eubacteriales</taxon>
        <taxon>Clostridiaceae</taxon>
        <taxon>Clostridium</taxon>
    </lineage>
</organism>
<name>U2PZZ1_9CLOT</name>
<evidence type="ECO:0000313" key="2">
    <source>
        <dbReference type="EMBL" id="ERK32055.1"/>
    </source>
</evidence>
<keyword evidence="3" id="KW-1185">Reference proteome</keyword>
<evidence type="ECO:0000256" key="1">
    <source>
        <dbReference type="SAM" id="Phobius"/>
    </source>
</evidence>
<gene>
    <name evidence="2" type="ORF">CINTURNW_0514</name>
</gene>
<dbReference type="eggNOG" id="COG1368">
    <property type="taxonomic scope" value="Bacteria"/>
</dbReference>
<dbReference type="STRING" id="1294142.CINTURNW_0514"/>
<dbReference type="Proteomes" id="UP000016721">
    <property type="component" value="Unassembled WGS sequence"/>
</dbReference>
<reference evidence="2 3" key="1">
    <citation type="journal article" date="2013" name="Genome Announc.">
        <title>Draft Genome Sequence of the Hydrogen- and Ethanol-Producing Bacterium Clostridium intestinale Strain URNW.</title>
        <authorList>
            <person name="Lal S."/>
            <person name="Ramachandran U."/>
            <person name="Zhang X."/>
            <person name="Sparling R."/>
            <person name="Levin D.B."/>
        </authorList>
    </citation>
    <scope>NUCLEOTIDE SEQUENCE [LARGE SCALE GENOMIC DNA]</scope>
    <source>
        <strain evidence="2 3">URNW</strain>
    </source>
</reference>
<keyword evidence="1" id="KW-1133">Transmembrane helix</keyword>
<feature type="transmembrane region" description="Helical" evidence="1">
    <location>
        <begin position="69"/>
        <end position="95"/>
    </location>
</feature>
<protein>
    <submittedName>
        <fullName evidence="2">Phosphoglycerol transferase family protein, alkaline phosphatase superfamily</fullName>
    </submittedName>
</protein>
<keyword evidence="1" id="KW-0472">Membrane</keyword>
<dbReference type="HOGENOM" id="CLU_1616141_0_0_9"/>
<dbReference type="AlphaFoldDB" id="U2PZZ1"/>
<accession>U2PZZ1</accession>
<evidence type="ECO:0000313" key="3">
    <source>
        <dbReference type="Proteomes" id="UP000016721"/>
    </source>
</evidence>
<keyword evidence="2" id="KW-0808">Transferase</keyword>
<comment type="caution">
    <text evidence="2">The sequence shown here is derived from an EMBL/GenBank/DDBJ whole genome shotgun (WGS) entry which is preliminary data.</text>
</comment>
<dbReference type="EMBL" id="APJA01000007">
    <property type="protein sequence ID" value="ERK32055.1"/>
    <property type="molecule type" value="Genomic_DNA"/>
</dbReference>
<sequence>MYLCLVASLILIWTLFLKFKNQVLVLTIINLIFSLIFIGDILYMRYYGEFLSFYMIPQAKYINEINSSITSLLNCTDLIVFLDIIALIILCGYLFRNKKGSNRLNVYTVIPLALAVLITGIFAVNKKMVASKDIITHKWDSKYVAREMGVLYYHYNDLKEYLTD</sequence>
<feature type="transmembrane region" description="Helical" evidence="1">
    <location>
        <begin position="107"/>
        <end position="124"/>
    </location>
</feature>
<dbReference type="GO" id="GO:0016740">
    <property type="term" value="F:transferase activity"/>
    <property type="evidence" value="ECO:0007669"/>
    <property type="project" value="UniProtKB-KW"/>
</dbReference>